<dbReference type="InterPro" id="IPR015797">
    <property type="entry name" value="NUDIX_hydrolase-like_dom_sf"/>
</dbReference>
<sequence length="182" mass="20637">MRGCPGVDAEPRILGYRELCRGRRFALGQIEALIRGRRQVYDTLRHPGAVAVVAVDEAGRVLLERQYRPSVGEWLYEIPAGTLEPGEQPEETARRELVEETGYEPGWLRLLARFYTSPGVSTEVMYIYAAGDLREAEARPEEDELIETLWIPLDEALEMIRRGEIRDGKTVAGLLLYKVFMG</sequence>
<dbReference type="Gene3D" id="3.90.79.10">
    <property type="entry name" value="Nucleoside Triphosphate Pyrophosphohydrolase"/>
    <property type="match status" value="1"/>
</dbReference>
<dbReference type="PANTHER" id="PTHR11839">
    <property type="entry name" value="UDP/ADP-SUGAR PYROPHOSPHATASE"/>
    <property type="match status" value="1"/>
</dbReference>
<name>A0ABN6ZNK4_9CREN</name>
<evidence type="ECO:0000313" key="4">
    <source>
        <dbReference type="EMBL" id="BES81856.1"/>
    </source>
</evidence>
<dbReference type="InterPro" id="IPR020084">
    <property type="entry name" value="NUDIX_hydrolase_CS"/>
</dbReference>
<dbReference type="Proteomes" id="UP001341135">
    <property type="component" value="Chromosome"/>
</dbReference>
<protein>
    <recommendedName>
        <fullName evidence="3">Nudix hydrolase domain-containing protein</fullName>
    </recommendedName>
</protein>
<organism evidence="4 5">
    <name type="scientific">Pyrodictium abyssi</name>
    <dbReference type="NCBI Taxonomy" id="54256"/>
    <lineage>
        <taxon>Archaea</taxon>
        <taxon>Thermoproteota</taxon>
        <taxon>Thermoprotei</taxon>
        <taxon>Desulfurococcales</taxon>
        <taxon>Pyrodictiaceae</taxon>
        <taxon>Pyrodictium</taxon>
    </lineage>
</organism>
<dbReference type="InterPro" id="IPR020476">
    <property type="entry name" value="Nudix_hydrolase"/>
</dbReference>
<feature type="domain" description="Nudix hydrolase" evidence="3">
    <location>
        <begin position="44"/>
        <end position="173"/>
    </location>
</feature>
<dbReference type="PROSITE" id="PS51462">
    <property type="entry name" value="NUDIX"/>
    <property type="match status" value="1"/>
</dbReference>
<evidence type="ECO:0000313" key="5">
    <source>
        <dbReference type="Proteomes" id="UP001341135"/>
    </source>
</evidence>
<dbReference type="CDD" id="cd03424">
    <property type="entry name" value="NUDIX_ADPRase_Nudt5_UGPPase_Nudt14"/>
    <property type="match status" value="1"/>
</dbReference>
<keyword evidence="5" id="KW-1185">Reference proteome</keyword>
<evidence type="ECO:0000256" key="1">
    <source>
        <dbReference type="ARBA" id="ARBA00001946"/>
    </source>
</evidence>
<dbReference type="PRINTS" id="PR00502">
    <property type="entry name" value="NUDIXFAMILY"/>
</dbReference>
<dbReference type="PROSITE" id="PS00893">
    <property type="entry name" value="NUDIX_BOX"/>
    <property type="match status" value="1"/>
</dbReference>
<dbReference type="EMBL" id="AP028907">
    <property type="protein sequence ID" value="BES81856.1"/>
    <property type="molecule type" value="Genomic_DNA"/>
</dbReference>
<proteinExistence type="predicted"/>
<dbReference type="SUPFAM" id="SSF55811">
    <property type="entry name" value="Nudix"/>
    <property type="match status" value="1"/>
</dbReference>
<reference evidence="4 5" key="1">
    <citation type="submission" date="2023-09" db="EMBL/GenBank/DDBJ databases">
        <title>Pyrofollis japonicus gen. nov. sp. nov., a novel member of the family Pyrodictiaceae isolated from the Iheya North hydrothermal field.</title>
        <authorList>
            <person name="Miyazaki U."/>
            <person name="Sanari M."/>
            <person name="Tame A."/>
            <person name="Kitajima M."/>
            <person name="Okamoto A."/>
            <person name="Sawayama S."/>
            <person name="Miyazaki J."/>
            <person name="Takai K."/>
            <person name="Nakagawa S."/>
        </authorList>
    </citation>
    <scope>NUCLEOTIDE SEQUENCE [LARGE SCALE GENOMIC DNA]</scope>
    <source>
        <strain evidence="4 5">AV2</strain>
    </source>
</reference>
<keyword evidence="2" id="KW-0378">Hydrolase</keyword>
<accession>A0ABN6ZNK4</accession>
<evidence type="ECO:0000256" key="2">
    <source>
        <dbReference type="ARBA" id="ARBA00022801"/>
    </source>
</evidence>
<evidence type="ECO:0000259" key="3">
    <source>
        <dbReference type="PROSITE" id="PS51462"/>
    </source>
</evidence>
<dbReference type="PANTHER" id="PTHR11839:SF18">
    <property type="entry name" value="NUDIX HYDROLASE DOMAIN-CONTAINING PROTEIN"/>
    <property type="match status" value="1"/>
</dbReference>
<dbReference type="Pfam" id="PF00293">
    <property type="entry name" value="NUDIX"/>
    <property type="match status" value="1"/>
</dbReference>
<gene>
    <name evidence="4" type="ORF">PABY_14230</name>
</gene>
<dbReference type="InterPro" id="IPR000086">
    <property type="entry name" value="NUDIX_hydrolase_dom"/>
</dbReference>
<comment type="cofactor">
    <cofactor evidence="1">
        <name>Mg(2+)</name>
        <dbReference type="ChEBI" id="CHEBI:18420"/>
    </cofactor>
</comment>